<reference evidence="1 2" key="1">
    <citation type="journal article" date="2022" name="bioRxiv">
        <title>The genome of the oomycete Peronosclerospora sorghi, a cosmopolitan pathogen of maize and sorghum, is inflated with dispersed pseudogenes.</title>
        <authorList>
            <person name="Fletcher K."/>
            <person name="Martin F."/>
            <person name="Isakeit T."/>
            <person name="Cavanaugh K."/>
            <person name="Magill C."/>
            <person name="Michelmore R."/>
        </authorList>
    </citation>
    <scope>NUCLEOTIDE SEQUENCE [LARGE SCALE GENOMIC DNA]</scope>
    <source>
        <strain evidence="1">P6</strain>
    </source>
</reference>
<sequence>MSFRSLLEAAMGDAQALPQDQIGQLDAEFSMMGNDDRNYDVTHPKVLYSLWPDDESDDAFLPQSSDEEVVLIEEDSDIERQLWEILASVEDEEVADDDGVGANGVSRPRK</sequence>
<accession>A0ACC0WFK7</accession>
<dbReference type="EMBL" id="CM047592">
    <property type="protein sequence ID" value="KAI9917172.1"/>
    <property type="molecule type" value="Genomic_DNA"/>
</dbReference>
<keyword evidence="2" id="KW-1185">Reference proteome</keyword>
<evidence type="ECO:0000313" key="2">
    <source>
        <dbReference type="Proteomes" id="UP001163321"/>
    </source>
</evidence>
<gene>
    <name evidence="1" type="ORF">PsorP6_013319</name>
</gene>
<dbReference type="Proteomes" id="UP001163321">
    <property type="component" value="Chromosome 13"/>
</dbReference>
<evidence type="ECO:0000313" key="1">
    <source>
        <dbReference type="EMBL" id="KAI9917172.1"/>
    </source>
</evidence>
<comment type="caution">
    <text evidence="1">The sequence shown here is derived from an EMBL/GenBank/DDBJ whole genome shotgun (WGS) entry which is preliminary data.</text>
</comment>
<protein>
    <submittedName>
        <fullName evidence="1">Uncharacterized protein</fullName>
    </submittedName>
</protein>
<proteinExistence type="predicted"/>
<name>A0ACC0WFK7_9STRA</name>
<organism evidence="1 2">
    <name type="scientific">Peronosclerospora sorghi</name>
    <dbReference type="NCBI Taxonomy" id="230839"/>
    <lineage>
        <taxon>Eukaryota</taxon>
        <taxon>Sar</taxon>
        <taxon>Stramenopiles</taxon>
        <taxon>Oomycota</taxon>
        <taxon>Peronosporomycetes</taxon>
        <taxon>Peronosporales</taxon>
        <taxon>Peronosporaceae</taxon>
        <taxon>Peronosclerospora</taxon>
    </lineage>
</organism>